<dbReference type="EMBL" id="KZ305031">
    <property type="protein sequence ID" value="PIA48411.1"/>
    <property type="molecule type" value="Genomic_DNA"/>
</dbReference>
<dbReference type="InterPro" id="IPR029048">
    <property type="entry name" value="HSP70_C_sf"/>
</dbReference>
<proteinExistence type="predicted"/>
<organism evidence="1 2">
    <name type="scientific">Aquilegia coerulea</name>
    <name type="common">Rocky mountain columbine</name>
    <dbReference type="NCBI Taxonomy" id="218851"/>
    <lineage>
        <taxon>Eukaryota</taxon>
        <taxon>Viridiplantae</taxon>
        <taxon>Streptophyta</taxon>
        <taxon>Embryophyta</taxon>
        <taxon>Tracheophyta</taxon>
        <taxon>Spermatophyta</taxon>
        <taxon>Magnoliopsida</taxon>
        <taxon>Ranunculales</taxon>
        <taxon>Ranunculaceae</taxon>
        <taxon>Thalictroideae</taxon>
        <taxon>Aquilegia</taxon>
    </lineage>
</organism>
<reference evidence="1 2" key="1">
    <citation type="submission" date="2017-09" db="EMBL/GenBank/DDBJ databases">
        <title>WGS assembly of Aquilegia coerulea Goldsmith.</title>
        <authorList>
            <person name="Hodges S."/>
            <person name="Kramer E."/>
            <person name="Nordborg M."/>
            <person name="Tomkins J."/>
            <person name="Borevitz J."/>
            <person name="Derieg N."/>
            <person name="Yan J."/>
            <person name="Mihaltcheva S."/>
            <person name="Hayes R.D."/>
            <person name="Rokhsar D."/>
        </authorList>
    </citation>
    <scope>NUCLEOTIDE SEQUENCE [LARGE SCALE GENOMIC DNA]</scope>
    <source>
        <strain evidence="2">cv. Goldsmith</strain>
    </source>
</reference>
<dbReference type="AlphaFoldDB" id="A0A2G5DY20"/>
<name>A0A2G5DY20_AQUCA</name>
<keyword evidence="2" id="KW-1185">Reference proteome</keyword>
<evidence type="ECO:0000313" key="1">
    <source>
        <dbReference type="EMBL" id="PIA48410.1"/>
    </source>
</evidence>
<dbReference type="EMBL" id="KZ305031">
    <property type="protein sequence ID" value="PIA48410.1"/>
    <property type="molecule type" value="Genomic_DNA"/>
</dbReference>
<sequence length="124" mass="14615">MFSSRLQVVKEVFRKNLITKMFTEAQLFAHYCCERMQLNHSKKNIVRRVNGFEKSLRENRDKIPAEDAESVEKAITSFRRVLDETDTKFSAAIGSMRREVLDDKKMDALLRHAKDTYSKVQYHL</sequence>
<dbReference type="Gene3D" id="1.20.1270.10">
    <property type="match status" value="1"/>
</dbReference>
<gene>
    <name evidence="1" type="ORF">AQUCO_01400783v1</name>
</gene>
<dbReference type="Proteomes" id="UP000230069">
    <property type="component" value="Unassembled WGS sequence"/>
</dbReference>
<accession>A0A2G5DY20</accession>
<protein>
    <submittedName>
        <fullName evidence="1">Uncharacterized protein</fullName>
    </submittedName>
</protein>
<evidence type="ECO:0000313" key="2">
    <source>
        <dbReference type="Proteomes" id="UP000230069"/>
    </source>
</evidence>